<evidence type="ECO:0000313" key="2">
    <source>
        <dbReference type="EMBL" id="SDQ64272.1"/>
    </source>
</evidence>
<keyword evidence="3" id="KW-1185">Reference proteome</keyword>
<accession>A0A1H1CJD9</accession>
<feature type="transmembrane region" description="Helical" evidence="1">
    <location>
        <begin position="6"/>
        <end position="24"/>
    </location>
</feature>
<dbReference type="OrthoDB" id="1274735at2"/>
<keyword evidence="1" id="KW-0472">Membrane</keyword>
<reference evidence="3" key="1">
    <citation type="submission" date="2016-10" db="EMBL/GenBank/DDBJ databases">
        <authorList>
            <person name="Varghese N."/>
            <person name="Submissions S."/>
        </authorList>
    </citation>
    <scope>NUCLEOTIDE SEQUENCE [LARGE SCALE GENOMIC DNA]</scope>
    <source>
        <strain evidence="3">DSM 17072</strain>
    </source>
</reference>
<evidence type="ECO:0000313" key="3">
    <source>
        <dbReference type="Proteomes" id="UP000199627"/>
    </source>
</evidence>
<dbReference type="AlphaFoldDB" id="A0A1H1CJD9"/>
<feature type="transmembrane region" description="Helical" evidence="1">
    <location>
        <begin position="36"/>
        <end position="54"/>
    </location>
</feature>
<gene>
    <name evidence="2" type="ORF">SAMN05421664_1987</name>
</gene>
<name>A0A1H1CJD9_9FLAO</name>
<keyword evidence="1" id="KW-0812">Transmembrane</keyword>
<dbReference type="EMBL" id="FNKL01000003">
    <property type="protein sequence ID" value="SDQ64272.1"/>
    <property type="molecule type" value="Genomic_DNA"/>
</dbReference>
<keyword evidence="1" id="KW-1133">Transmembrane helix</keyword>
<evidence type="ECO:0000256" key="1">
    <source>
        <dbReference type="SAM" id="Phobius"/>
    </source>
</evidence>
<protein>
    <submittedName>
        <fullName evidence="2">Uncharacterized protein</fullName>
    </submittedName>
</protein>
<dbReference type="Proteomes" id="UP000199627">
    <property type="component" value="Unassembled WGS sequence"/>
</dbReference>
<sequence>MQVNYFILLFTGLFLIGSYINYRYTQKKGMVFRYKPVFLIIITVLFAVSLYGIISGKPYNEILPFIR</sequence>
<proteinExistence type="predicted"/>
<organism evidence="2 3">
    <name type="scientific">Chryseobacterium soldanellicola</name>
    <dbReference type="NCBI Taxonomy" id="311333"/>
    <lineage>
        <taxon>Bacteria</taxon>
        <taxon>Pseudomonadati</taxon>
        <taxon>Bacteroidota</taxon>
        <taxon>Flavobacteriia</taxon>
        <taxon>Flavobacteriales</taxon>
        <taxon>Weeksellaceae</taxon>
        <taxon>Chryseobacterium group</taxon>
        <taxon>Chryseobacterium</taxon>
    </lineage>
</organism>